<dbReference type="RefSeq" id="WP_139315813.1">
    <property type="nucleotide sequence ID" value="NZ_LT629709.1"/>
</dbReference>
<proteinExistence type="predicted"/>
<feature type="transmembrane region" description="Helical" evidence="1">
    <location>
        <begin position="31"/>
        <end position="52"/>
    </location>
</feature>
<comment type="caution">
    <text evidence="2">The sequence shown here is derived from an EMBL/GenBank/DDBJ whole genome shotgun (WGS) entry which is preliminary data.</text>
</comment>
<dbReference type="EMBL" id="VZPS01000031">
    <property type="protein sequence ID" value="KAB0480226.1"/>
    <property type="molecule type" value="Genomic_DNA"/>
</dbReference>
<keyword evidence="1" id="KW-0472">Membrane</keyword>
<gene>
    <name evidence="2" type="ORF">F7R15_28210</name>
</gene>
<reference evidence="2 3" key="1">
    <citation type="submission" date="2019-09" db="EMBL/GenBank/DDBJ databases">
        <title>Draft genome sequences of 48 bacterial type strains from the CCUG.</title>
        <authorList>
            <person name="Tunovic T."/>
            <person name="Pineiro-Iglesias B."/>
            <person name="Unosson C."/>
            <person name="Inganas E."/>
            <person name="Ohlen M."/>
            <person name="Cardew S."/>
            <person name="Jensie-Markopoulos S."/>
            <person name="Salva-Serra F."/>
            <person name="Jaen-Luchoro D."/>
            <person name="Karlsson R."/>
            <person name="Svensson-Stadler L."/>
            <person name="Chun J."/>
            <person name="Moore E."/>
        </authorList>
    </citation>
    <scope>NUCLEOTIDE SEQUENCE [LARGE SCALE GENOMIC DNA]</scope>
    <source>
        <strain evidence="2 3">CCUG 53116</strain>
    </source>
</reference>
<feature type="transmembrane region" description="Helical" evidence="1">
    <location>
        <begin position="7"/>
        <end position="25"/>
    </location>
</feature>
<feature type="transmembrane region" description="Helical" evidence="1">
    <location>
        <begin position="64"/>
        <end position="88"/>
    </location>
</feature>
<dbReference type="OrthoDB" id="6875321at2"/>
<organism evidence="2 3">
    <name type="scientific">Pseudomonas reinekei</name>
    <dbReference type="NCBI Taxonomy" id="395598"/>
    <lineage>
        <taxon>Bacteria</taxon>
        <taxon>Pseudomonadati</taxon>
        <taxon>Pseudomonadota</taxon>
        <taxon>Gammaproteobacteria</taxon>
        <taxon>Pseudomonadales</taxon>
        <taxon>Pseudomonadaceae</taxon>
        <taxon>Pseudomonas</taxon>
    </lineage>
</organism>
<evidence type="ECO:0000313" key="3">
    <source>
        <dbReference type="Proteomes" id="UP000460142"/>
    </source>
</evidence>
<evidence type="ECO:0000256" key="1">
    <source>
        <dbReference type="SAM" id="Phobius"/>
    </source>
</evidence>
<accession>A0A6H9R7A5</accession>
<sequence>MIDSHSLKKGGWIMFFSAALFGVFGPSSLSYFWWVYLIFVVVFLGFVLYLIYCCERFVLYMSSLFLLAVGLFAYLACTVAYLTASAVLGAGNVFAVLLGLVPAIAVVLTVVIILVGETAFFPFECKGNRVIARGRQQKKNKL</sequence>
<evidence type="ECO:0000313" key="2">
    <source>
        <dbReference type="EMBL" id="KAB0480226.1"/>
    </source>
</evidence>
<protein>
    <submittedName>
        <fullName evidence="2">Uncharacterized protein</fullName>
    </submittedName>
</protein>
<dbReference type="AlphaFoldDB" id="A0A6H9R7A5"/>
<keyword evidence="1" id="KW-0812">Transmembrane</keyword>
<dbReference type="Proteomes" id="UP000460142">
    <property type="component" value="Unassembled WGS sequence"/>
</dbReference>
<name>A0A6H9R7A5_PSERE</name>
<keyword evidence="1" id="KW-1133">Transmembrane helix</keyword>
<feature type="transmembrane region" description="Helical" evidence="1">
    <location>
        <begin position="94"/>
        <end position="116"/>
    </location>
</feature>